<dbReference type="InterPro" id="IPR013216">
    <property type="entry name" value="Methyltransf_11"/>
</dbReference>
<evidence type="ECO:0000313" key="5">
    <source>
        <dbReference type="EMBL" id="TWA94607.1"/>
    </source>
</evidence>
<evidence type="ECO:0000259" key="4">
    <source>
        <dbReference type="Pfam" id="PF08241"/>
    </source>
</evidence>
<dbReference type="Gene3D" id="3.40.50.150">
    <property type="entry name" value="Vaccinia Virus protein VP39"/>
    <property type="match status" value="1"/>
</dbReference>
<keyword evidence="3 5" id="KW-0808">Transferase</keyword>
<protein>
    <submittedName>
        <fullName evidence="5">Methyltransferase family protein</fullName>
    </submittedName>
</protein>
<proteinExistence type="inferred from homology"/>
<sequence length="257" mass="27785">MGRFASTASLYEHLRPPYPAEFFRSVAHRLGLTKQSSLIDLGTGPGLLALGFGPYVGRVVGVDPEPAMLDSARLAASRAGRHVTLIEGKAETLAADIGSFDIVTIGRALHWMDREPTLARLDQLVAHDGAIAICASFSATDGSNAWLDGYNEIRRRWSPAKLWKEAGRGTRTHRDLPAFFRGSSFQPTELVTVETSHLVGLHDLAKRTLTYSSSSPEALGENVDALLRDVGQHLAPFSRNGGIAETIVSTAQIVKRS</sequence>
<keyword evidence="6" id="KW-1185">Reference proteome</keyword>
<dbReference type="InterPro" id="IPR029063">
    <property type="entry name" value="SAM-dependent_MTases_sf"/>
</dbReference>
<dbReference type="GO" id="GO:0032259">
    <property type="term" value="P:methylation"/>
    <property type="evidence" value="ECO:0007669"/>
    <property type="project" value="UniProtKB-KW"/>
</dbReference>
<comment type="caution">
    <text evidence="5">The sequence shown here is derived from an EMBL/GenBank/DDBJ whole genome shotgun (WGS) entry which is preliminary data.</text>
</comment>
<evidence type="ECO:0000256" key="2">
    <source>
        <dbReference type="ARBA" id="ARBA00022603"/>
    </source>
</evidence>
<evidence type="ECO:0000313" key="6">
    <source>
        <dbReference type="Proteomes" id="UP000319949"/>
    </source>
</evidence>
<dbReference type="RefSeq" id="WP_145668099.1">
    <property type="nucleotide sequence ID" value="NZ_VITK01000008.1"/>
</dbReference>
<dbReference type="Proteomes" id="UP000319949">
    <property type="component" value="Unassembled WGS sequence"/>
</dbReference>
<dbReference type="OrthoDB" id="9797252at2"/>
<comment type="similarity">
    <text evidence="1">Belongs to the methyltransferase superfamily.</text>
</comment>
<name>A0A560DC19_9BRAD</name>
<organism evidence="5 6">
    <name type="scientific">Bradyrhizobium stylosanthis</name>
    <dbReference type="NCBI Taxonomy" id="1803665"/>
    <lineage>
        <taxon>Bacteria</taxon>
        <taxon>Pseudomonadati</taxon>
        <taxon>Pseudomonadota</taxon>
        <taxon>Alphaproteobacteria</taxon>
        <taxon>Hyphomicrobiales</taxon>
        <taxon>Nitrobacteraceae</taxon>
        <taxon>Bradyrhizobium</taxon>
    </lineage>
</organism>
<dbReference type="CDD" id="cd02440">
    <property type="entry name" value="AdoMet_MTases"/>
    <property type="match status" value="1"/>
</dbReference>
<keyword evidence="2 5" id="KW-0489">Methyltransferase</keyword>
<feature type="domain" description="Methyltransferase type 11" evidence="4">
    <location>
        <begin position="40"/>
        <end position="133"/>
    </location>
</feature>
<gene>
    <name evidence="5" type="ORF">FBZ96_108340</name>
</gene>
<dbReference type="InterPro" id="IPR051052">
    <property type="entry name" value="Diverse_substrate_MTase"/>
</dbReference>
<dbReference type="PANTHER" id="PTHR44942">
    <property type="entry name" value="METHYLTRANSF_11 DOMAIN-CONTAINING PROTEIN"/>
    <property type="match status" value="1"/>
</dbReference>
<dbReference type="Pfam" id="PF08241">
    <property type="entry name" value="Methyltransf_11"/>
    <property type="match status" value="1"/>
</dbReference>
<dbReference type="AlphaFoldDB" id="A0A560DC19"/>
<dbReference type="SUPFAM" id="SSF53335">
    <property type="entry name" value="S-adenosyl-L-methionine-dependent methyltransferases"/>
    <property type="match status" value="1"/>
</dbReference>
<dbReference type="GO" id="GO:0008757">
    <property type="term" value="F:S-adenosylmethionine-dependent methyltransferase activity"/>
    <property type="evidence" value="ECO:0007669"/>
    <property type="project" value="InterPro"/>
</dbReference>
<evidence type="ECO:0000256" key="3">
    <source>
        <dbReference type="ARBA" id="ARBA00022679"/>
    </source>
</evidence>
<accession>A0A560DC19</accession>
<reference evidence="5 6" key="1">
    <citation type="submission" date="2019-06" db="EMBL/GenBank/DDBJ databases">
        <title>Genomic Encyclopedia of Type Strains, Phase IV (KMG-V): Genome sequencing to study the core and pangenomes of soil and plant-associated prokaryotes.</title>
        <authorList>
            <person name="Whitman W."/>
        </authorList>
    </citation>
    <scope>NUCLEOTIDE SEQUENCE [LARGE SCALE GENOMIC DNA]</scope>
    <source>
        <strain evidence="5 6">BR 510</strain>
    </source>
</reference>
<evidence type="ECO:0000256" key="1">
    <source>
        <dbReference type="ARBA" id="ARBA00008361"/>
    </source>
</evidence>
<dbReference type="PANTHER" id="PTHR44942:SF4">
    <property type="entry name" value="METHYLTRANSFERASE TYPE 11 DOMAIN-CONTAINING PROTEIN"/>
    <property type="match status" value="1"/>
</dbReference>
<dbReference type="EMBL" id="VITK01000008">
    <property type="protein sequence ID" value="TWA94607.1"/>
    <property type="molecule type" value="Genomic_DNA"/>
</dbReference>
<dbReference type="STRING" id="1803665.GCA_001641335_06094"/>